<evidence type="ECO:0000313" key="1">
    <source>
        <dbReference type="EMBL" id="OMO88651.1"/>
    </source>
</evidence>
<comment type="caution">
    <text evidence="1">The sequence shown here is derived from an EMBL/GenBank/DDBJ whole genome shotgun (WGS) entry which is preliminary data.</text>
</comment>
<dbReference type="Proteomes" id="UP000187203">
    <property type="component" value="Unassembled WGS sequence"/>
</dbReference>
<keyword evidence="2" id="KW-1185">Reference proteome</keyword>
<reference evidence="2" key="1">
    <citation type="submission" date="2013-09" db="EMBL/GenBank/DDBJ databases">
        <title>Corchorus olitorius genome sequencing.</title>
        <authorList>
            <person name="Alam M."/>
            <person name="Haque M.S."/>
            <person name="Islam M.S."/>
            <person name="Emdad E.M."/>
            <person name="Islam M.M."/>
            <person name="Ahmed B."/>
            <person name="Halim A."/>
            <person name="Hossen Q.M.M."/>
            <person name="Hossain M.Z."/>
            <person name="Ahmed R."/>
            <person name="Khan M.M."/>
            <person name="Islam R."/>
            <person name="Rashid M.M."/>
            <person name="Khan S.A."/>
            <person name="Rahman M.S."/>
            <person name="Alam M."/>
            <person name="Yahiya A.S."/>
            <person name="Khan M.S."/>
            <person name="Azam M.S."/>
            <person name="Haque T."/>
            <person name="Lashkar M.Z.H."/>
            <person name="Akhand A.I."/>
            <person name="Morshed G."/>
            <person name="Roy S."/>
            <person name="Uddin K.S."/>
            <person name="Rabeya T."/>
            <person name="Hossain A.S."/>
            <person name="Chowdhury A."/>
            <person name="Snigdha A.R."/>
            <person name="Mortoza M.S."/>
            <person name="Matin S.A."/>
            <person name="Hoque S.M.E."/>
            <person name="Islam M.K."/>
            <person name="Roy D.K."/>
            <person name="Haider R."/>
            <person name="Moosa M.M."/>
            <person name="Elias S.M."/>
            <person name="Hasan A.M."/>
            <person name="Jahan S."/>
            <person name="Shafiuddin M."/>
            <person name="Mahmood N."/>
            <person name="Shommy N.S."/>
        </authorList>
    </citation>
    <scope>NUCLEOTIDE SEQUENCE [LARGE SCALE GENOMIC DNA]</scope>
    <source>
        <strain evidence="2">cv. O-4</strain>
    </source>
</reference>
<proteinExistence type="predicted"/>
<dbReference type="AlphaFoldDB" id="A0A1R3J1E9"/>
<organism evidence="1 2">
    <name type="scientific">Corchorus olitorius</name>
    <dbReference type="NCBI Taxonomy" id="93759"/>
    <lineage>
        <taxon>Eukaryota</taxon>
        <taxon>Viridiplantae</taxon>
        <taxon>Streptophyta</taxon>
        <taxon>Embryophyta</taxon>
        <taxon>Tracheophyta</taxon>
        <taxon>Spermatophyta</taxon>
        <taxon>Magnoliopsida</taxon>
        <taxon>eudicotyledons</taxon>
        <taxon>Gunneridae</taxon>
        <taxon>Pentapetalae</taxon>
        <taxon>rosids</taxon>
        <taxon>malvids</taxon>
        <taxon>Malvales</taxon>
        <taxon>Malvaceae</taxon>
        <taxon>Grewioideae</taxon>
        <taxon>Apeibeae</taxon>
        <taxon>Corchorus</taxon>
    </lineage>
</organism>
<sequence length="79" mass="8568">MGRRQLVRTSRLILATNEGLTASLSLVLLGQRHLTNLCVHRGNGLLSKNASMTMCLMAASDESVLNCLKYDGCCNLNAM</sequence>
<gene>
    <name evidence="1" type="ORF">COLO4_20143</name>
</gene>
<accession>A0A1R3J1E9</accession>
<dbReference type="EMBL" id="AWUE01017034">
    <property type="protein sequence ID" value="OMO88651.1"/>
    <property type="molecule type" value="Genomic_DNA"/>
</dbReference>
<protein>
    <submittedName>
        <fullName evidence="1">TMV resistance protein N</fullName>
    </submittedName>
</protein>
<name>A0A1R3J1E9_9ROSI</name>
<evidence type="ECO:0000313" key="2">
    <source>
        <dbReference type="Proteomes" id="UP000187203"/>
    </source>
</evidence>